<evidence type="ECO:0000313" key="1">
    <source>
        <dbReference type="EMBL" id="PIL31122.1"/>
    </source>
</evidence>
<reference evidence="1 2" key="1">
    <citation type="journal article" date="2015" name="Sci. Rep.">
        <title>Chromosome-level genome map provides insights into diverse defense mechanisms in the medicinal fungus Ganoderma sinense.</title>
        <authorList>
            <person name="Zhu Y."/>
            <person name="Xu J."/>
            <person name="Sun C."/>
            <person name="Zhou S."/>
            <person name="Xu H."/>
            <person name="Nelson D.R."/>
            <person name="Qian J."/>
            <person name="Song J."/>
            <person name="Luo H."/>
            <person name="Xiang L."/>
            <person name="Li Y."/>
            <person name="Xu Z."/>
            <person name="Ji A."/>
            <person name="Wang L."/>
            <person name="Lu S."/>
            <person name="Hayward A."/>
            <person name="Sun W."/>
            <person name="Li X."/>
            <person name="Schwartz D.C."/>
            <person name="Wang Y."/>
            <person name="Chen S."/>
        </authorList>
    </citation>
    <scope>NUCLEOTIDE SEQUENCE [LARGE SCALE GENOMIC DNA]</scope>
    <source>
        <strain evidence="1 2">ZZ0214-1</strain>
    </source>
</reference>
<dbReference type="Proteomes" id="UP000230002">
    <property type="component" value="Unassembled WGS sequence"/>
</dbReference>
<proteinExistence type="predicted"/>
<dbReference type="OrthoDB" id="2748713at2759"/>
<accession>A0A2G8SBK9</accession>
<dbReference type="EMBL" id="AYKW01000012">
    <property type="protein sequence ID" value="PIL31122.1"/>
    <property type="molecule type" value="Genomic_DNA"/>
</dbReference>
<name>A0A2G8SBK9_9APHY</name>
<comment type="caution">
    <text evidence="1">The sequence shown here is derived from an EMBL/GenBank/DDBJ whole genome shotgun (WGS) entry which is preliminary data.</text>
</comment>
<keyword evidence="2" id="KW-1185">Reference proteome</keyword>
<dbReference type="SUPFAM" id="SSF52047">
    <property type="entry name" value="RNI-like"/>
    <property type="match status" value="1"/>
</dbReference>
<evidence type="ECO:0000313" key="2">
    <source>
        <dbReference type="Proteomes" id="UP000230002"/>
    </source>
</evidence>
<sequence length="497" mass="56290">MSPIHLSNDELVDNFHRFIFADEAARAPYIYGLTLPRANRLPLRDPPGSRLETMQERLVAILEAAVHLEYIYFPTTIDLGLVLTAAASMASLRELHMVFGALGGDSKWSPWKLLGTFRSPLRSLRIDSTYDSADEGFPVKSIHDHLASFAPTLEVLEIHSIDFDDFPSPVTTQFTALRSFTTHTVLNFNDSAMEILLQLFPNLDDTLALGSLGVMDMEPDLPTLREWNKEEQARAWPSFDRVSCDARLAFLMALQCPIRRMHITVFRSYGRGLLEPVLRDSCPRLLHLSLLFNNSLRDLDGLFPGSEEVESLTHLVVFVDVEAREGRRGKPISVPWDQFRDKLIDSVKHLRLTHLRVVFHYTVWHQASKNPSTIQEQDAIYTSGEEDLHTVATRVFDAMPTIRYVLLATCGHSYQHVSRNEARPGASMKTLRKWHASKAWRAPDPLPEAHQLSNAKASPVALNEEAAEKIVAQEELHLSRDEEEKIQRCSDVTARRG</sequence>
<gene>
    <name evidence="1" type="ORF">GSI_05818</name>
</gene>
<dbReference type="AlphaFoldDB" id="A0A2G8SBK9"/>
<protein>
    <submittedName>
        <fullName evidence="1">Uncharacterized protein</fullName>
    </submittedName>
</protein>
<organism evidence="1 2">
    <name type="scientific">Ganoderma sinense ZZ0214-1</name>
    <dbReference type="NCBI Taxonomy" id="1077348"/>
    <lineage>
        <taxon>Eukaryota</taxon>
        <taxon>Fungi</taxon>
        <taxon>Dikarya</taxon>
        <taxon>Basidiomycota</taxon>
        <taxon>Agaricomycotina</taxon>
        <taxon>Agaricomycetes</taxon>
        <taxon>Polyporales</taxon>
        <taxon>Polyporaceae</taxon>
        <taxon>Ganoderma</taxon>
    </lineage>
</organism>